<dbReference type="AlphaFoldDB" id="H7EI03"/>
<feature type="domain" description="VWFA" evidence="1">
    <location>
        <begin position="274"/>
        <end position="430"/>
    </location>
</feature>
<name>H7EI03_9SPIR</name>
<comment type="caution">
    <text evidence="2">The sequence shown here is derived from an EMBL/GenBank/DDBJ whole genome shotgun (WGS) entry which is preliminary data.</text>
</comment>
<dbReference type="OrthoDB" id="387240at2"/>
<evidence type="ECO:0000259" key="1">
    <source>
        <dbReference type="PROSITE" id="PS50234"/>
    </source>
</evidence>
<dbReference type="EMBL" id="AGRW01000032">
    <property type="protein sequence ID" value="EIC02779.1"/>
    <property type="molecule type" value="Genomic_DNA"/>
</dbReference>
<dbReference type="SUPFAM" id="SSF53300">
    <property type="entry name" value="vWA-like"/>
    <property type="match status" value="1"/>
</dbReference>
<dbReference type="Gene3D" id="3.40.50.410">
    <property type="entry name" value="von Willebrand factor, type A domain"/>
    <property type="match status" value="1"/>
</dbReference>
<dbReference type="eggNOG" id="COG2425">
    <property type="taxonomic scope" value="Bacteria"/>
</dbReference>
<dbReference type="PANTHER" id="PTHR36846:SF1">
    <property type="entry name" value="PROTEIN VIAA"/>
    <property type="match status" value="1"/>
</dbReference>
<dbReference type="PATRIC" id="fig|907348.3.peg.437"/>
<keyword evidence="3" id="KW-1185">Reference proteome</keyword>
<dbReference type="Proteomes" id="UP000003571">
    <property type="component" value="Unassembled WGS sequence"/>
</dbReference>
<dbReference type="InterPro" id="IPR002035">
    <property type="entry name" value="VWF_A"/>
</dbReference>
<dbReference type="InterPro" id="IPR036465">
    <property type="entry name" value="vWFA_dom_sf"/>
</dbReference>
<evidence type="ECO:0000313" key="3">
    <source>
        <dbReference type="Proteomes" id="UP000003571"/>
    </source>
</evidence>
<dbReference type="Pfam" id="PF05762">
    <property type="entry name" value="VWA_CoxE"/>
    <property type="match status" value="1"/>
</dbReference>
<accession>H7EI03</accession>
<proteinExistence type="predicted"/>
<dbReference type="STRING" id="907348.TresaDRAFT_2559"/>
<protein>
    <submittedName>
        <fullName evidence="2">von Willebrand factor type A</fullName>
    </submittedName>
</protein>
<dbReference type="SMART" id="SM00327">
    <property type="entry name" value="VWA"/>
    <property type="match status" value="1"/>
</dbReference>
<organism evidence="2 3">
    <name type="scientific">Treponema saccharophilum DSM 2985</name>
    <dbReference type="NCBI Taxonomy" id="907348"/>
    <lineage>
        <taxon>Bacteria</taxon>
        <taxon>Pseudomonadati</taxon>
        <taxon>Spirochaetota</taxon>
        <taxon>Spirochaetia</taxon>
        <taxon>Spirochaetales</taxon>
        <taxon>Treponemataceae</taxon>
        <taxon>Treponema</taxon>
    </lineage>
</organism>
<dbReference type="PANTHER" id="PTHR36846">
    <property type="entry name" value="PROTEIN VIAA"/>
    <property type="match status" value="1"/>
</dbReference>
<gene>
    <name evidence="2" type="ORF">TresaDRAFT_2559</name>
</gene>
<reference evidence="2 3" key="1">
    <citation type="submission" date="2011-09" db="EMBL/GenBank/DDBJ databases">
        <title>The draft genome of Treponema saccharophilum DSM 2985.</title>
        <authorList>
            <consortium name="US DOE Joint Genome Institute (JGI-PGF)"/>
            <person name="Lucas S."/>
            <person name="Copeland A."/>
            <person name="Lapidus A."/>
            <person name="Glavina del Rio T."/>
            <person name="Dalin E."/>
            <person name="Tice H."/>
            <person name="Bruce D."/>
            <person name="Goodwin L."/>
            <person name="Pitluck S."/>
            <person name="Peters L."/>
            <person name="Kyrpides N."/>
            <person name="Mavromatis K."/>
            <person name="Ivanova N."/>
            <person name="Markowitz V."/>
            <person name="Cheng J.-F."/>
            <person name="Hugenholtz P."/>
            <person name="Woyke T."/>
            <person name="Wu D."/>
            <person name="Gronow S."/>
            <person name="Wellnitz S."/>
            <person name="Brambilla E."/>
            <person name="Klenk H.-P."/>
            <person name="Eisen J.A."/>
        </authorList>
    </citation>
    <scope>NUCLEOTIDE SEQUENCE [LARGE SCALE GENOMIC DNA]</scope>
    <source>
        <strain evidence="2 3">DSM 2985</strain>
    </source>
</reference>
<dbReference type="RefSeq" id="WP_002702411.1">
    <property type="nucleotide sequence ID" value="NZ_AGRW01000032.1"/>
</dbReference>
<evidence type="ECO:0000313" key="2">
    <source>
        <dbReference type="EMBL" id="EIC02779.1"/>
    </source>
</evidence>
<dbReference type="InterPro" id="IPR008912">
    <property type="entry name" value="Uncharacterised_CoxE"/>
</dbReference>
<dbReference type="GO" id="GO:0005829">
    <property type="term" value="C:cytosol"/>
    <property type="evidence" value="ECO:0007669"/>
    <property type="project" value="TreeGrafter"/>
</dbReference>
<sequence>MSMTVRESLSRHLDCLKNDFLSIYGESDEAFDFLSLLGNFCASLKNGTEADPGKTEFSPLLCEVKSKLAGDEFIRTYEHSEILLQTAIVERILQKRGGATSAPSSISSKERSEENEKLRVEFFDSQMFGRMQSVVAYLRALKSLGVDRLDRGFFSCGCGGGAGEFTEGTVAVFERYRLVMEQDATLRKLAENIGRHSGGGLRAAMVKAAKPAVSYDGIYLSDNVKTILPSEVALYSNSRTRMEFLRRFSERQLLCYRPAPDRSAADNADKDKGAVVICLDTSGSMQGIPEAVSKAMVLQIVKIASAEGRAVYIISFSIKFETIRIGRLDKASESLRLSKFLSSSFYGGTDISSALEHAVKTLSEQAFVNADVLLVSDFRACELSATTSKAISKARRRGTRFFALSIGGNGNEKILSRFDKVVFYKKDRFI</sequence>
<dbReference type="PROSITE" id="PS50234">
    <property type="entry name" value="VWFA"/>
    <property type="match status" value="1"/>
</dbReference>